<name>V3ZI87_LOTGI</name>
<gene>
    <name evidence="1" type="ORF">LOTGIDRAFT_168954</name>
</gene>
<protein>
    <submittedName>
        <fullName evidence="1">Uncharacterized protein</fullName>
    </submittedName>
</protein>
<evidence type="ECO:0000313" key="2">
    <source>
        <dbReference type="Proteomes" id="UP000030746"/>
    </source>
</evidence>
<dbReference type="GeneID" id="20241014"/>
<dbReference type="CTD" id="20241014"/>
<dbReference type="KEGG" id="lgi:LOTGIDRAFT_168954"/>
<keyword evidence="2" id="KW-1185">Reference proteome</keyword>
<dbReference type="RefSeq" id="XP_009065484.1">
    <property type="nucleotide sequence ID" value="XM_009067236.1"/>
</dbReference>
<sequence length="143" mass="16393">MMMESSINSATILPPYEEEFETVDNLHWSPETANSIYLFWIHQLQASNLVSNKRARWRKRVRDNKPAFPPMNPSYIPPVAANIPQYNMMSPSALMSQVIPSSVASRPVYNIPSSIPAPSNNATFQRTMSFPTYVNSYMYPQFR</sequence>
<reference evidence="1 2" key="1">
    <citation type="journal article" date="2013" name="Nature">
        <title>Insights into bilaterian evolution from three spiralian genomes.</title>
        <authorList>
            <person name="Simakov O."/>
            <person name="Marletaz F."/>
            <person name="Cho S.J."/>
            <person name="Edsinger-Gonzales E."/>
            <person name="Havlak P."/>
            <person name="Hellsten U."/>
            <person name="Kuo D.H."/>
            <person name="Larsson T."/>
            <person name="Lv J."/>
            <person name="Arendt D."/>
            <person name="Savage R."/>
            <person name="Osoegawa K."/>
            <person name="de Jong P."/>
            <person name="Grimwood J."/>
            <person name="Chapman J.A."/>
            <person name="Shapiro H."/>
            <person name="Aerts A."/>
            <person name="Otillar R.P."/>
            <person name="Terry A.Y."/>
            <person name="Boore J.L."/>
            <person name="Grigoriev I.V."/>
            <person name="Lindberg D.R."/>
            <person name="Seaver E.C."/>
            <person name="Weisblat D.A."/>
            <person name="Putnam N.H."/>
            <person name="Rokhsar D.S."/>
        </authorList>
    </citation>
    <scope>NUCLEOTIDE SEQUENCE [LARGE SCALE GENOMIC DNA]</scope>
</reference>
<dbReference type="HOGENOM" id="CLU_1808401_0_0_1"/>
<dbReference type="AlphaFoldDB" id="V3ZI87"/>
<organism evidence="1 2">
    <name type="scientific">Lottia gigantea</name>
    <name type="common">Giant owl limpet</name>
    <dbReference type="NCBI Taxonomy" id="225164"/>
    <lineage>
        <taxon>Eukaryota</taxon>
        <taxon>Metazoa</taxon>
        <taxon>Spiralia</taxon>
        <taxon>Lophotrochozoa</taxon>
        <taxon>Mollusca</taxon>
        <taxon>Gastropoda</taxon>
        <taxon>Patellogastropoda</taxon>
        <taxon>Lottioidea</taxon>
        <taxon>Lottiidae</taxon>
        <taxon>Lottia</taxon>
    </lineage>
</organism>
<dbReference type="EMBL" id="KB203567">
    <property type="protein sequence ID" value="ESO83912.1"/>
    <property type="molecule type" value="Genomic_DNA"/>
</dbReference>
<dbReference type="Proteomes" id="UP000030746">
    <property type="component" value="Unassembled WGS sequence"/>
</dbReference>
<accession>V3ZI87</accession>
<evidence type="ECO:0000313" key="1">
    <source>
        <dbReference type="EMBL" id="ESO83912.1"/>
    </source>
</evidence>
<proteinExistence type="predicted"/>